<evidence type="ECO:0000256" key="5">
    <source>
        <dbReference type="ARBA" id="ARBA00023150"/>
    </source>
</evidence>
<evidence type="ECO:0000256" key="9">
    <source>
        <dbReference type="ARBA" id="ARBA00030407"/>
    </source>
</evidence>
<evidence type="ECO:0000256" key="1">
    <source>
        <dbReference type="ARBA" id="ARBA00005046"/>
    </source>
</evidence>
<evidence type="ECO:0000313" key="13">
    <source>
        <dbReference type="EMBL" id="GLK51799.1"/>
    </source>
</evidence>
<evidence type="ECO:0000256" key="11">
    <source>
        <dbReference type="ARBA" id="ARBA00032474"/>
    </source>
</evidence>
<evidence type="ECO:0000256" key="6">
    <source>
        <dbReference type="ARBA" id="ARBA00025448"/>
    </source>
</evidence>
<dbReference type="EMBL" id="BSFE01000003">
    <property type="protein sequence ID" value="GLK51799.1"/>
    <property type="molecule type" value="Genomic_DNA"/>
</dbReference>
<evidence type="ECO:0000256" key="12">
    <source>
        <dbReference type="ARBA" id="ARBA00049878"/>
    </source>
</evidence>
<dbReference type="AlphaFoldDB" id="A0A9W6ILP4"/>
<dbReference type="SUPFAM" id="SSF54690">
    <property type="entry name" value="Molybdopterin synthase subunit MoaE"/>
    <property type="match status" value="1"/>
</dbReference>
<dbReference type="Proteomes" id="UP001143486">
    <property type="component" value="Unassembled WGS sequence"/>
</dbReference>
<comment type="caution">
    <text evidence="13">The sequence shown here is derived from an EMBL/GenBank/DDBJ whole genome shotgun (WGS) entry which is preliminary data.</text>
</comment>
<evidence type="ECO:0000313" key="14">
    <source>
        <dbReference type="Proteomes" id="UP001143486"/>
    </source>
</evidence>
<protein>
    <recommendedName>
        <fullName evidence="4">Molybdopterin synthase catalytic subunit</fullName>
        <ecNumber evidence="3">2.8.1.12</ecNumber>
    </recommendedName>
    <alternativeName>
        <fullName evidence="10">MPT synthase subunit 2</fullName>
    </alternativeName>
    <alternativeName>
        <fullName evidence="8">Molybdenum cofactor biosynthesis protein E</fullName>
    </alternativeName>
    <alternativeName>
        <fullName evidence="9">Molybdopterin-converting factor large subunit</fullName>
    </alternativeName>
    <alternativeName>
        <fullName evidence="11">Molybdopterin-converting factor subunit 2</fullName>
    </alternativeName>
</protein>
<comment type="function">
    <text evidence="6">Converts molybdopterin precursor Z into molybdopterin. This requires the incorporation of two sulfur atoms into precursor Z to generate a dithiolene group. The sulfur is provided by MoaD.</text>
</comment>
<dbReference type="EC" id="2.8.1.12" evidence="3"/>
<evidence type="ECO:0000256" key="3">
    <source>
        <dbReference type="ARBA" id="ARBA00011950"/>
    </source>
</evidence>
<proteinExistence type="inferred from homology"/>
<comment type="subunit">
    <text evidence="7">Heterotetramer of 2 MoaD subunits and 2 MoaE subunits. Also stable as homodimer. The enzyme changes between these two forms during catalysis.</text>
</comment>
<reference evidence="13" key="1">
    <citation type="journal article" date="2014" name="Int. J. Syst. Evol. Microbiol.">
        <title>Complete genome sequence of Corynebacterium casei LMG S-19264T (=DSM 44701T), isolated from a smear-ripened cheese.</title>
        <authorList>
            <consortium name="US DOE Joint Genome Institute (JGI-PGF)"/>
            <person name="Walter F."/>
            <person name="Albersmeier A."/>
            <person name="Kalinowski J."/>
            <person name="Ruckert C."/>
        </authorList>
    </citation>
    <scope>NUCLEOTIDE SEQUENCE</scope>
    <source>
        <strain evidence="13">VKM B-1513</strain>
    </source>
</reference>
<dbReference type="Pfam" id="PF02391">
    <property type="entry name" value="MoaE"/>
    <property type="match status" value="1"/>
</dbReference>
<dbReference type="CDD" id="cd00756">
    <property type="entry name" value="MoaE"/>
    <property type="match status" value="1"/>
</dbReference>
<comment type="pathway">
    <text evidence="1">Cofactor biosynthesis; molybdopterin biosynthesis.</text>
</comment>
<dbReference type="InterPro" id="IPR003448">
    <property type="entry name" value="Mopterin_biosynth_MoaE"/>
</dbReference>
<evidence type="ECO:0000256" key="4">
    <source>
        <dbReference type="ARBA" id="ARBA00013858"/>
    </source>
</evidence>
<dbReference type="InterPro" id="IPR036563">
    <property type="entry name" value="MoaE_sf"/>
</dbReference>
<keyword evidence="5" id="KW-0501">Molybdenum cofactor biosynthesis</keyword>
<dbReference type="PANTHER" id="PTHR23404">
    <property type="entry name" value="MOLYBDOPTERIN SYNTHASE RELATED"/>
    <property type="match status" value="1"/>
</dbReference>
<sequence>MARIDTGIIDTTLDPAAELASLAGADLSAGGVASFLGQVRQEDGLTALELEHYPGVTDQALARIARTAAQRWQLDRAVIHHRVGRMTPGEPIVFVGATAPHRRAALDAVGYMIDLLKTEAPFWKRVHTARGSHWVDAADTDRQAADFWLDQMASEDA</sequence>
<reference evidence="13" key="2">
    <citation type="submission" date="2023-01" db="EMBL/GenBank/DDBJ databases">
        <authorList>
            <person name="Sun Q."/>
            <person name="Evtushenko L."/>
        </authorList>
    </citation>
    <scope>NUCLEOTIDE SEQUENCE</scope>
    <source>
        <strain evidence="13">VKM B-1513</strain>
    </source>
</reference>
<dbReference type="RefSeq" id="WP_271186164.1">
    <property type="nucleotide sequence ID" value="NZ_BSFE01000003.1"/>
</dbReference>
<keyword evidence="14" id="KW-1185">Reference proteome</keyword>
<comment type="similarity">
    <text evidence="2">Belongs to the MoaE family.</text>
</comment>
<evidence type="ECO:0000256" key="7">
    <source>
        <dbReference type="ARBA" id="ARBA00026066"/>
    </source>
</evidence>
<dbReference type="GO" id="GO:0030366">
    <property type="term" value="F:molybdopterin synthase activity"/>
    <property type="evidence" value="ECO:0007669"/>
    <property type="project" value="UniProtKB-EC"/>
</dbReference>
<dbReference type="GO" id="GO:0006777">
    <property type="term" value="P:Mo-molybdopterin cofactor biosynthetic process"/>
    <property type="evidence" value="ECO:0007669"/>
    <property type="project" value="UniProtKB-KW"/>
</dbReference>
<accession>A0A9W6ILP4</accession>
<name>A0A9W6ILP4_9PROT</name>
<gene>
    <name evidence="13" type="ORF">GCM10017621_13070</name>
</gene>
<evidence type="ECO:0000256" key="2">
    <source>
        <dbReference type="ARBA" id="ARBA00005426"/>
    </source>
</evidence>
<dbReference type="Gene3D" id="3.90.1170.40">
    <property type="entry name" value="Molybdopterin biosynthesis MoaE subunit"/>
    <property type="match status" value="1"/>
</dbReference>
<evidence type="ECO:0000256" key="8">
    <source>
        <dbReference type="ARBA" id="ARBA00029745"/>
    </source>
</evidence>
<evidence type="ECO:0000256" key="10">
    <source>
        <dbReference type="ARBA" id="ARBA00030781"/>
    </source>
</evidence>
<comment type="catalytic activity">
    <reaction evidence="12">
        <text>2 [molybdopterin-synthase sulfur-carrier protein]-C-terminal-Gly-aminoethanethioate + cyclic pyranopterin phosphate + H2O = molybdopterin + 2 [molybdopterin-synthase sulfur-carrier protein]-C-terminal Gly-Gly + 2 H(+)</text>
        <dbReference type="Rhea" id="RHEA:26333"/>
        <dbReference type="Rhea" id="RHEA-COMP:12202"/>
        <dbReference type="Rhea" id="RHEA-COMP:19907"/>
        <dbReference type="ChEBI" id="CHEBI:15377"/>
        <dbReference type="ChEBI" id="CHEBI:15378"/>
        <dbReference type="ChEBI" id="CHEBI:58698"/>
        <dbReference type="ChEBI" id="CHEBI:59648"/>
        <dbReference type="ChEBI" id="CHEBI:90778"/>
        <dbReference type="ChEBI" id="CHEBI:232372"/>
        <dbReference type="EC" id="2.8.1.12"/>
    </reaction>
</comment>
<organism evidence="13 14">
    <name type="scientific">Maricaulis virginensis</name>
    <dbReference type="NCBI Taxonomy" id="144022"/>
    <lineage>
        <taxon>Bacteria</taxon>
        <taxon>Pseudomonadati</taxon>
        <taxon>Pseudomonadota</taxon>
        <taxon>Alphaproteobacteria</taxon>
        <taxon>Maricaulales</taxon>
        <taxon>Maricaulaceae</taxon>
        <taxon>Maricaulis</taxon>
    </lineage>
</organism>